<evidence type="ECO:0000256" key="1">
    <source>
        <dbReference type="SAM" id="MobiDB-lite"/>
    </source>
</evidence>
<dbReference type="GeneID" id="113147626"/>
<dbReference type="GO" id="GO:0005737">
    <property type="term" value="C:cytoplasm"/>
    <property type="evidence" value="ECO:0007669"/>
    <property type="project" value="TreeGrafter"/>
</dbReference>
<dbReference type="PANTHER" id="PTHR11071">
    <property type="entry name" value="PEPTIDYL-PROLYL CIS-TRANS ISOMERASE"/>
    <property type="match status" value="1"/>
</dbReference>
<keyword evidence="3" id="KW-1185">Reference proteome</keyword>
<feature type="region of interest" description="Disordered" evidence="1">
    <location>
        <begin position="31"/>
        <end position="58"/>
    </location>
</feature>
<dbReference type="Pfam" id="PF00160">
    <property type="entry name" value="Pro_isomerase"/>
    <property type="match status" value="1"/>
</dbReference>
<reference evidence="4" key="1">
    <citation type="submission" date="2025-08" db="UniProtKB">
        <authorList>
            <consortium name="RefSeq"/>
        </authorList>
    </citation>
    <scope>IDENTIFICATION</scope>
</reference>
<dbReference type="RefSeq" id="XP_026194544.1">
    <property type="nucleotide sequence ID" value="XM_026338759.1"/>
</dbReference>
<dbReference type="InterPro" id="IPR002130">
    <property type="entry name" value="Cyclophilin-type_PPIase_dom"/>
</dbReference>
<evidence type="ECO:0000259" key="2">
    <source>
        <dbReference type="PROSITE" id="PS50072"/>
    </source>
</evidence>
<feature type="compositionally biased region" description="Polar residues" evidence="1">
    <location>
        <begin position="38"/>
        <end position="58"/>
    </location>
</feature>
<dbReference type="PANTHER" id="PTHR11071:SF561">
    <property type="entry name" value="PEPTIDYL-PROLYL CIS-TRANS ISOMERASE D-RELATED"/>
    <property type="match status" value="1"/>
</dbReference>
<evidence type="ECO:0000313" key="3">
    <source>
        <dbReference type="Proteomes" id="UP000515125"/>
    </source>
</evidence>
<dbReference type="GO" id="GO:0016018">
    <property type="term" value="F:cyclosporin A binding"/>
    <property type="evidence" value="ECO:0007669"/>
    <property type="project" value="TreeGrafter"/>
</dbReference>
<dbReference type="OrthoDB" id="329635at2759"/>
<proteinExistence type="predicted"/>
<organism evidence="3 4">
    <name type="scientific">Cyclospora cayetanensis</name>
    <dbReference type="NCBI Taxonomy" id="88456"/>
    <lineage>
        <taxon>Eukaryota</taxon>
        <taxon>Sar</taxon>
        <taxon>Alveolata</taxon>
        <taxon>Apicomplexa</taxon>
        <taxon>Conoidasida</taxon>
        <taxon>Coccidia</taxon>
        <taxon>Eucoccidiorida</taxon>
        <taxon>Eimeriorina</taxon>
        <taxon>Eimeriidae</taxon>
        <taxon>Cyclospora</taxon>
    </lineage>
</organism>
<dbReference type="PROSITE" id="PS50072">
    <property type="entry name" value="CSA_PPIASE_2"/>
    <property type="match status" value="1"/>
</dbReference>
<dbReference type="Proteomes" id="UP000515125">
    <property type="component" value="Unplaced"/>
</dbReference>
<gene>
    <name evidence="4" type="primary">LOC113147626</name>
</gene>
<feature type="domain" description="PPIase cyclophilin-type" evidence="2">
    <location>
        <begin position="96"/>
        <end position="175"/>
    </location>
</feature>
<accession>A0A6P6S3X5</accession>
<dbReference type="SUPFAM" id="SSF50891">
    <property type="entry name" value="Cyclophilin-like"/>
    <property type="match status" value="1"/>
</dbReference>
<dbReference type="InterPro" id="IPR029000">
    <property type="entry name" value="Cyclophilin-like_dom_sf"/>
</dbReference>
<protein>
    <submittedName>
        <fullName evidence="4">Photosynthetic NDH subunit of lumenal location 5, chloroplastic-like</fullName>
    </submittedName>
</protein>
<dbReference type="GO" id="GO:0003755">
    <property type="term" value="F:peptidyl-prolyl cis-trans isomerase activity"/>
    <property type="evidence" value="ECO:0007669"/>
    <property type="project" value="InterPro"/>
</dbReference>
<dbReference type="GO" id="GO:0006457">
    <property type="term" value="P:protein folding"/>
    <property type="evidence" value="ECO:0007669"/>
    <property type="project" value="TreeGrafter"/>
</dbReference>
<sequence>MPLSAPSAGKREAGVVRAKSTLLLATGSAVRKGVGGPSTVQQPATATPRGSSMNSGTNSPTFGAAVGVPLAFLQRNRRAAAAKSSLYTRSIKDLVYMDFAIGSKYAGRVLIGLYTDAVPLSAENFIQLCQGFKVHDKILGYRNTQVHKVQQGVAMLAGDVLTGCGGEGLSIYGKK</sequence>
<evidence type="ECO:0000313" key="4">
    <source>
        <dbReference type="RefSeq" id="XP_026194544.1"/>
    </source>
</evidence>
<name>A0A6P6S3X5_9EIME</name>
<dbReference type="Gene3D" id="2.40.100.10">
    <property type="entry name" value="Cyclophilin-like"/>
    <property type="match status" value="1"/>
</dbReference>
<dbReference type="AlphaFoldDB" id="A0A6P6S3X5"/>